<organism evidence="1 2">
    <name type="scientific">Gloeophyllum trabeum (strain ATCC 11539 / FP-39264 / Madison 617)</name>
    <name type="common">Brown rot fungus</name>
    <dbReference type="NCBI Taxonomy" id="670483"/>
    <lineage>
        <taxon>Eukaryota</taxon>
        <taxon>Fungi</taxon>
        <taxon>Dikarya</taxon>
        <taxon>Basidiomycota</taxon>
        <taxon>Agaricomycotina</taxon>
        <taxon>Agaricomycetes</taxon>
        <taxon>Gloeophyllales</taxon>
        <taxon>Gloeophyllaceae</taxon>
        <taxon>Gloeophyllum</taxon>
    </lineage>
</organism>
<dbReference type="InterPro" id="IPR034444">
    <property type="entry name" value="Nuo17.8"/>
</dbReference>
<dbReference type="OrthoDB" id="2120038at2759"/>
<dbReference type="OMA" id="APIYRMR"/>
<dbReference type="GO" id="GO:0005739">
    <property type="term" value="C:mitochondrion"/>
    <property type="evidence" value="ECO:0007669"/>
    <property type="project" value="InterPro"/>
</dbReference>
<evidence type="ECO:0000313" key="2">
    <source>
        <dbReference type="Proteomes" id="UP000030669"/>
    </source>
</evidence>
<dbReference type="KEGG" id="gtr:GLOTRDRAFT_110564"/>
<dbReference type="STRING" id="670483.S7QDF7"/>
<dbReference type="HOGENOM" id="CLU_122036_1_0_1"/>
<dbReference type="eggNOG" id="ENOG502SFEK">
    <property type="taxonomic scope" value="Eukaryota"/>
</dbReference>
<gene>
    <name evidence="1" type="ORF">GLOTRDRAFT_110564</name>
</gene>
<proteinExistence type="predicted"/>
<dbReference type="RefSeq" id="XP_007864525.1">
    <property type="nucleotide sequence ID" value="XM_007866334.1"/>
</dbReference>
<protein>
    <submittedName>
        <fullName evidence="1">Uncharacterized protein</fullName>
    </submittedName>
</protein>
<name>S7QDF7_GLOTA</name>
<dbReference type="Proteomes" id="UP000030669">
    <property type="component" value="Unassembled WGS sequence"/>
</dbReference>
<reference evidence="1 2" key="1">
    <citation type="journal article" date="2012" name="Science">
        <title>The Paleozoic origin of enzymatic lignin decomposition reconstructed from 31 fungal genomes.</title>
        <authorList>
            <person name="Floudas D."/>
            <person name="Binder M."/>
            <person name="Riley R."/>
            <person name="Barry K."/>
            <person name="Blanchette R.A."/>
            <person name="Henrissat B."/>
            <person name="Martinez A.T."/>
            <person name="Otillar R."/>
            <person name="Spatafora J.W."/>
            <person name="Yadav J.S."/>
            <person name="Aerts A."/>
            <person name="Benoit I."/>
            <person name="Boyd A."/>
            <person name="Carlson A."/>
            <person name="Copeland A."/>
            <person name="Coutinho P.M."/>
            <person name="de Vries R.P."/>
            <person name="Ferreira P."/>
            <person name="Findley K."/>
            <person name="Foster B."/>
            <person name="Gaskell J."/>
            <person name="Glotzer D."/>
            <person name="Gorecki P."/>
            <person name="Heitman J."/>
            <person name="Hesse C."/>
            <person name="Hori C."/>
            <person name="Igarashi K."/>
            <person name="Jurgens J.A."/>
            <person name="Kallen N."/>
            <person name="Kersten P."/>
            <person name="Kohler A."/>
            <person name="Kuees U."/>
            <person name="Kumar T.K.A."/>
            <person name="Kuo A."/>
            <person name="LaButti K."/>
            <person name="Larrondo L.F."/>
            <person name="Lindquist E."/>
            <person name="Ling A."/>
            <person name="Lombard V."/>
            <person name="Lucas S."/>
            <person name="Lundell T."/>
            <person name="Martin R."/>
            <person name="McLaughlin D.J."/>
            <person name="Morgenstern I."/>
            <person name="Morin E."/>
            <person name="Murat C."/>
            <person name="Nagy L.G."/>
            <person name="Nolan M."/>
            <person name="Ohm R.A."/>
            <person name="Patyshakuliyeva A."/>
            <person name="Rokas A."/>
            <person name="Ruiz-Duenas F.J."/>
            <person name="Sabat G."/>
            <person name="Salamov A."/>
            <person name="Samejima M."/>
            <person name="Schmutz J."/>
            <person name="Slot J.C."/>
            <person name="St John F."/>
            <person name="Stenlid J."/>
            <person name="Sun H."/>
            <person name="Sun S."/>
            <person name="Syed K."/>
            <person name="Tsang A."/>
            <person name="Wiebenga A."/>
            <person name="Young D."/>
            <person name="Pisabarro A."/>
            <person name="Eastwood D.C."/>
            <person name="Martin F."/>
            <person name="Cullen D."/>
            <person name="Grigoriev I.V."/>
            <person name="Hibbett D.S."/>
        </authorList>
    </citation>
    <scope>NUCLEOTIDE SEQUENCE [LARGE SCALE GENOMIC DNA]</scope>
    <source>
        <strain evidence="1 2">ATCC 11539</strain>
    </source>
</reference>
<dbReference type="PANTHER" id="PTHR42100">
    <property type="entry name" value="OXIDOREDUCTASE 178 KDA SUBUNIT, PUTATIVE (AFU_ORTHOLOGUE AFUA_8G04320)-RELATED"/>
    <property type="match status" value="1"/>
</dbReference>
<keyword evidence="2" id="KW-1185">Reference proteome</keyword>
<dbReference type="EMBL" id="KB469299">
    <property type="protein sequence ID" value="EPQ57423.1"/>
    <property type="molecule type" value="Genomic_DNA"/>
</dbReference>
<accession>S7QDF7</accession>
<dbReference type="PANTHER" id="PTHR42100:SF1">
    <property type="entry name" value="OXIDOREDUCTASE 178 KDA SUBUNIT, PUTATIVE (AFU_ORTHOLOGUE AFUA_8G04320)-RELATED"/>
    <property type="match status" value="1"/>
</dbReference>
<dbReference type="AlphaFoldDB" id="S7QDF7"/>
<evidence type="ECO:0000313" key="1">
    <source>
        <dbReference type="EMBL" id="EPQ57423.1"/>
    </source>
</evidence>
<dbReference type="GeneID" id="19299243"/>
<sequence length="160" mass="17650">MQSLARATTAAALARPGPSSTVVLGRRYLAADSHAHHDEHHDNTQYRPEGFTSAGWRYLIVGAAAVVAFYKWAPAPGEEAYLTRYIKYYMTPAESWEAVNTKHLLLSAEAQAGSLLIAGAKRPLVHRYRYPQMLDHGSPHLQPIGTQVDLSNVVVKGDRE</sequence>